<comment type="caution">
    <text evidence="9">The sequence shown here is derived from an EMBL/GenBank/DDBJ whole genome shotgun (WGS) entry which is preliminary data.</text>
</comment>
<dbReference type="AlphaFoldDB" id="A0A9W8XGC6"/>
<evidence type="ECO:0000256" key="2">
    <source>
        <dbReference type="ARBA" id="ARBA00022692"/>
    </source>
</evidence>
<evidence type="ECO:0000256" key="3">
    <source>
        <dbReference type="ARBA" id="ARBA00022989"/>
    </source>
</evidence>
<evidence type="ECO:0000256" key="1">
    <source>
        <dbReference type="ARBA" id="ARBA00004141"/>
    </source>
</evidence>
<name>A0A9W8XGC6_9PLEO</name>
<dbReference type="GO" id="GO:0016020">
    <property type="term" value="C:membrane"/>
    <property type="evidence" value="ECO:0007669"/>
    <property type="project" value="UniProtKB-SubCell"/>
</dbReference>
<feature type="transmembrane region" description="Helical" evidence="7">
    <location>
        <begin position="119"/>
        <end position="141"/>
    </location>
</feature>
<feature type="transmembrane region" description="Helical" evidence="7">
    <location>
        <begin position="12"/>
        <end position="31"/>
    </location>
</feature>
<evidence type="ECO:0000256" key="4">
    <source>
        <dbReference type="ARBA" id="ARBA00023136"/>
    </source>
</evidence>
<gene>
    <name evidence="9" type="ORF">N0V89_008762</name>
</gene>
<evidence type="ECO:0000256" key="5">
    <source>
        <dbReference type="ARBA" id="ARBA00038359"/>
    </source>
</evidence>
<keyword evidence="4 7" id="KW-0472">Membrane</keyword>
<accession>A0A9W8XGC6</accession>
<feature type="domain" description="Rhodopsin" evidence="8">
    <location>
        <begin position="104"/>
        <end position="176"/>
    </location>
</feature>
<evidence type="ECO:0000259" key="8">
    <source>
        <dbReference type="Pfam" id="PF20684"/>
    </source>
</evidence>
<dbReference type="Proteomes" id="UP001140513">
    <property type="component" value="Unassembled WGS sequence"/>
</dbReference>
<keyword evidence="10" id="KW-1185">Reference proteome</keyword>
<keyword evidence="2 7" id="KW-0812">Transmembrane</keyword>
<organism evidence="9 10">
    <name type="scientific">Didymosphaeria variabile</name>
    <dbReference type="NCBI Taxonomy" id="1932322"/>
    <lineage>
        <taxon>Eukaryota</taxon>
        <taxon>Fungi</taxon>
        <taxon>Dikarya</taxon>
        <taxon>Ascomycota</taxon>
        <taxon>Pezizomycotina</taxon>
        <taxon>Dothideomycetes</taxon>
        <taxon>Pleosporomycetidae</taxon>
        <taxon>Pleosporales</taxon>
        <taxon>Massarineae</taxon>
        <taxon>Didymosphaeriaceae</taxon>
        <taxon>Didymosphaeria</taxon>
    </lineage>
</organism>
<evidence type="ECO:0000313" key="9">
    <source>
        <dbReference type="EMBL" id="KAJ4350141.1"/>
    </source>
</evidence>
<dbReference type="InterPro" id="IPR052337">
    <property type="entry name" value="SAT4-like"/>
</dbReference>
<dbReference type="OrthoDB" id="2988756at2759"/>
<dbReference type="PANTHER" id="PTHR33048:SF47">
    <property type="entry name" value="INTEGRAL MEMBRANE PROTEIN-RELATED"/>
    <property type="match status" value="1"/>
</dbReference>
<feature type="transmembrane region" description="Helical" evidence="7">
    <location>
        <begin position="64"/>
        <end position="85"/>
    </location>
</feature>
<evidence type="ECO:0000256" key="7">
    <source>
        <dbReference type="SAM" id="Phobius"/>
    </source>
</evidence>
<comment type="similarity">
    <text evidence="5">Belongs to the SAT4 family.</text>
</comment>
<protein>
    <recommendedName>
        <fullName evidence="8">Rhodopsin domain-containing protein</fullName>
    </recommendedName>
</protein>
<keyword evidence="3 7" id="KW-1133">Transmembrane helix</keyword>
<feature type="region of interest" description="Disordered" evidence="6">
    <location>
        <begin position="207"/>
        <end position="241"/>
    </location>
</feature>
<evidence type="ECO:0000256" key="6">
    <source>
        <dbReference type="SAM" id="MobiDB-lite"/>
    </source>
</evidence>
<evidence type="ECO:0000313" key="10">
    <source>
        <dbReference type="Proteomes" id="UP001140513"/>
    </source>
</evidence>
<dbReference type="RefSeq" id="XP_056069071.1">
    <property type="nucleotide sequence ID" value="XM_056217515.1"/>
</dbReference>
<proteinExistence type="inferred from homology"/>
<sequence>MVGIGNLDYDDYLMPIAWIFFTAMSIMAHIVSQSGDNANMTDEYRKNISAAEAAMRVRGSKAFIVGWFTYTGMLWTLKICMLFFFKRVTTGLKSAKFIKPIFYAVIMLLQAQLPLSRKIMLFLLLCAGIFVMIAAILRVVFVFKNADAATPAIWACRETLVAMLVSNAPLIRPLLSSRWWRGEYGNGSKPRSSGYPTGSQKGHIELESQKSSSAHIYSPSGKKHDDDSSSTEHIVQPKGIMGIRVQRDIDVVTK</sequence>
<dbReference type="GeneID" id="80912292"/>
<dbReference type="PANTHER" id="PTHR33048">
    <property type="entry name" value="PTH11-LIKE INTEGRAL MEMBRANE PROTEIN (AFU_ORTHOLOGUE AFUA_5G11245)"/>
    <property type="match status" value="1"/>
</dbReference>
<dbReference type="InterPro" id="IPR049326">
    <property type="entry name" value="Rhodopsin_dom_fungi"/>
</dbReference>
<comment type="subcellular location">
    <subcellularLocation>
        <location evidence="1">Membrane</location>
        <topology evidence="1">Multi-pass membrane protein</topology>
    </subcellularLocation>
</comment>
<feature type="transmembrane region" description="Helical" evidence="7">
    <location>
        <begin position="97"/>
        <end position="113"/>
    </location>
</feature>
<reference evidence="9" key="1">
    <citation type="submission" date="2022-10" db="EMBL/GenBank/DDBJ databases">
        <title>Tapping the CABI collections for fungal endophytes: first genome assemblies for Collariella, Neodidymelliopsis, Ascochyta clinopodiicola, Didymella pomorum, Didymosphaeria variabile, Neocosmospora piperis and Neocucurbitaria cava.</title>
        <authorList>
            <person name="Hill R."/>
        </authorList>
    </citation>
    <scope>NUCLEOTIDE SEQUENCE</scope>
    <source>
        <strain evidence="9">IMI 356815</strain>
    </source>
</reference>
<dbReference type="EMBL" id="JAPEUX010000006">
    <property type="protein sequence ID" value="KAJ4350141.1"/>
    <property type="molecule type" value="Genomic_DNA"/>
</dbReference>
<dbReference type="Pfam" id="PF20684">
    <property type="entry name" value="Fung_rhodopsin"/>
    <property type="match status" value="1"/>
</dbReference>